<organism evidence="2 3">
    <name type="scientific">Adineta steineri</name>
    <dbReference type="NCBI Taxonomy" id="433720"/>
    <lineage>
        <taxon>Eukaryota</taxon>
        <taxon>Metazoa</taxon>
        <taxon>Spiralia</taxon>
        <taxon>Gnathifera</taxon>
        <taxon>Rotifera</taxon>
        <taxon>Eurotatoria</taxon>
        <taxon>Bdelloidea</taxon>
        <taxon>Adinetida</taxon>
        <taxon>Adinetidae</taxon>
        <taxon>Adineta</taxon>
    </lineage>
</organism>
<evidence type="ECO:0000313" key="2">
    <source>
        <dbReference type="EMBL" id="CAF0994300.1"/>
    </source>
</evidence>
<dbReference type="Proteomes" id="UP000663891">
    <property type="component" value="Unassembled WGS sequence"/>
</dbReference>
<protein>
    <submittedName>
        <fullName evidence="2">Uncharacterized protein</fullName>
    </submittedName>
</protein>
<dbReference type="AlphaFoldDB" id="A0A814GDR2"/>
<feature type="compositionally biased region" description="Polar residues" evidence="1">
    <location>
        <begin position="1"/>
        <end position="12"/>
    </location>
</feature>
<dbReference type="EMBL" id="CAJNON010000120">
    <property type="protein sequence ID" value="CAF0994300.1"/>
    <property type="molecule type" value="Genomic_DNA"/>
</dbReference>
<evidence type="ECO:0000256" key="1">
    <source>
        <dbReference type="SAM" id="MobiDB-lite"/>
    </source>
</evidence>
<gene>
    <name evidence="2" type="ORF">VCS650_LOCUS14372</name>
</gene>
<evidence type="ECO:0000313" key="3">
    <source>
        <dbReference type="Proteomes" id="UP000663891"/>
    </source>
</evidence>
<proteinExistence type="predicted"/>
<name>A0A814GDR2_9BILA</name>
<comment type="caution">
    <text evidence="2">The sequence shown here is derived from an EMBL/GenBank/DDBJ whole genome shotgun (WGS) entry which is preliminary data.</text>
</comment>
<dbReference type="OrthoDB" id="10500719at2759"/>
<feature type="compositionally biased region" description="Acidic residues" evidence="1">
    <location>
        <begin position="20"/>
        <end position="29"/>
    </location>
</feature>
<feature type="region of interest" description="Disordered" evidence="1">
    <location>
        <begin position="1"/>
        <end position="39"/>
    </location>
</feature>
<sequence length="115" mass="12956">MAARNSSPQEQAESNNSETGSEENPDVNIDDPNGVSFDDIINICPDPPHVTDMEQIQDENSIFMISPFKFDPTHPEREPTSVYCQNNYGHRGDMNHVHMPCSPHNTTVINKDLIF</sequence>
<accession>A0A814GDR2</accession>
<reference evidence="2" key="1">
    <citation type="submission" date="2021-02" db="EMBL/GenBank/DDBJ databases">
        <authorList>
            <person name="Nowell W R."/>
        </authorList>
    </citation>
    <scope>NUCLEOTIDE SEQUENCE</scope>
</reference>